<evidence type="ECO:0000313" key="3">
    <source>
        <dbReference type="Proteomes" id="UP000537862"/>
    </source>
</evidence>
<dbReference type="Proteomes" id="UP000537862">
    <property type="component" value="Unassembled WGS sequence"/>
</dbReference>
<organism evidence="2 3">
    <name type="scientific">Pelistega suis</name>
    <dbReference type="NCBI Taxonomy" id="1631957"/>
    <lineage>
        <taxon>Bacteria</taxon>
        <taxon>Pseudomonadati</taxon>
        <taxon>Pseudomonadota</taxon>
        <taxon>Betaproteobacteria</taxon>
        <taxon>Burkholderiales</taxon>
        <taxon>Alcaligenaceae</taxon>
        <taxon>Pelistega</taxon>
    </lineage>
</organism>
<comment type="caution">
    <text evidence="2">The sequence shown here is derived from an EMBL/GenBank/DDBJ whole genome shotgun (WGS) entry which is preliminary data.</text>
</comment>
<dbReference type="AlphaFoldDB" id="A0A849P4C0"/>
<dbReference type="PANTHER" id="PTHR36302">
    <property type="entry name" value="BLR7088 PROTEIN"/>
    <property type="match status" value="1"/>
</dbReference>
<keyword evidence="1" id="KW-0732">Signal</keyword>
<keyword evidence="3" id="KW-1185">Reference proteome</keyword>
<feature type="signal peptide" evidence="1">
    <location>
        <begin position="1"/>
        <end position="21"/>
    </location>
</feature>
<dbReference type="InterPro" id="IPR036182">
    <property type="entry name" value="PCuAC_sf"/>
</dbReference>
<dbReference type="SUPFAM" id="SSF110087">
    <property type="entry name" value="DR1885-like metal-binding protein"/>
    <property type="match status" value="1"/>
</dbReference>
<dbReference type="RefSeq" id="WP_171680617.1">
    <property type="nucleotide sequence ID" value="NZ_JABGBN010000005.1"/>
</dbReference>
<sequence length="170" mass="18586">MVKLSSLIVMGSMVLSGITYAQTSGHTMHHHSHDNHHAAVVKASASELELQQCWGRFRAEGPSAVYVEVHNKDKQQSAYITGVKSAVFAEAMLHETYEKDGMKGMRHVGEIEIPAGQSLSLKPGAHHVMLFKPQSIKEGDKVAVTFILSNGHEVTTECLMKSIASRSFSD</sequence>
<dbReference type="Pfam" id="PF04314">
    <property type="entry name" value="PCuAC"/>
    <property type="match status" value="1"/>
</dbReference>
<protein>
    <submittedName>
        <fullName evidence="2">Copper chaperone PCu(A)C</fullName>
    </submittedName>
</protein>
<dbReference type="InterPro" id="IPR058248">
    <property type="entry name" value="Lxx211020-like"/>
</dbReference>
<gene>
    <name evidence="2" type="ORF">HKX39_07000</name>
</gene>
<accession>A0A849P4C0</accession>
<evidence type="ECO:0000256" key="1">
    <source>
        <dbReference type="SAM" id="SignalP"/>
    </source>
</evidence>
<dbReference type="PANTHER" id="PTHR36302:SF1">
    <property type="entry name" value="COPPER CHAPERONE PCU(A)C"/>
    <property type="match status" value="1"/>
</dbReference>
<reference evidence="2 3" key="1">
    <citation type="submission" date="2020-05" db="EMBL/GenBank/DDBJ databases">
        <authorList>
            <person name="Niu N."/>
        </authorList>
    </citation>
    <scope>NUCLEOTIDE SEQUENCE [LARGE SCALE GENOMIC DNA]</scope>
    <source>
        <strain evidence="2 3">3340-03</strain>
    </source>
</reference>
<dbReference type="Gene3D" id="2.60.40.1890">
    <property type="entry name" value="PCu(A)C copper chaperone"/>
    <property type="match status" value="1"/>
</dbReference>
<dbReference type="InterPro" id="IPR007410">
    <property type="entry name" value="LpqE-like"/>
</dbReference>
<dbReference type="EMBL" id="JABGBN010000005">
    <property type="protein sequence ID" value="NOL51916.1"/>
    <property type="molecule type" value="Genomic_DNA"/>
</dbReference>
<evidence type="ECO:0000313" key="2">
    <source>
        <dbReference type="EMBL" id="NOL51916.1"/>
    </source>
</evidence>
<proteinExistence type="predicted"/>
<name>A0A849P4C0_9BURK</name>
<feature type="chain" id="PRO_5032999175" evidence="1">
    <location>
        <begin position="22"/>
        <end position="170"/>
    </location>
</feature>